<proteinExistence type="inferred from homology"/>
<reference evidence="9" key="1">
    <citation type="submission" date="2020-10" db="EMBL/GenBank/DDBJ databases">
        <authorList>
            <person name="Han B."/>
            <person name="Lu T."/>
            <person name="Zhao Q."/>
            <person name="Huang X."/>
            <person name="Zhao Y."/>
        </authorList>
    </citation>
    <scope>NUCLEOTIDE SEQUENCE</scope>
</reference>
<sequence>MSATTASASQPSSQQPPPPPPTAEVVLRLASRDPSAAVPLLPELPPDDLADILASLTAASPAGHLALLPAILALSPSPSAASTAFAALLSAPSWPSSTLIAVAALLRDLPSAYRTRIPAFLGKIISLLPSADAQDLPDPALAREVLAAVKADAAGALSGFAVAVMLFVARVRRFNEGAVSMLRDAAVVSRRDYRMSRRCKWLPDCMEEEYARATQCVEKGLLKSVDESIVGREHVVPSIVQVGFLLLEVSDGDQGEEGGLGEGVMSTEEIGINMLKSLFEIHEMARTEIIEQCKFRILSAKPQQSAPVLRLLGCLILSQPFPMLEFIAHLKELLDYFSFMNDKISTGLISCVLPLTKFSLDLKASVKEILYEGLIRIVTSDPAVSDNVLDFLWPHFQNYYSEDAEGPLKIGSCFKVEHAKLCIVEPLDCLLSCISRILQIKQHSKCERPRDAYWKCFGFAASQDNEVGQASSSDLFVKALSSIQKYLRISLTDQRGQSQEAGSLSSLSEVAHCHNFAMLGIIEVFVDFAASKLEKASDESKEMIEKEILELVNVHSGFEKKMSNGRERIARRRANAGDATDKHTNEPRENSNASLQKLHGKRGKFADSSLYELSVMCVKQCHADNYNNVSQHPSQTTLNQCSNLTSFVLKAFLELSKSLASKDSRGFRIKLHEDFKKLCQPIMQLVWCFLLDPIQENGGSKRNMTQGKKNIECKKDQLYLALTCLKKFLEPSVSGDHSSDVIDFLISLAPPNIEDMMDAVDLDNNDTTMVEDRSTRNVHMLLNILKTLYARLLTQSLLRESEAVTELILVISRKVHLEQRHLIGKWATDLCRKKTTQSPSIAREMVKLAIHLTPTPDDMILVCDVSAELMKLMTSGDDGDSSDTFHIINCKTKSSLAAVSLQMVESSLTELDWGLGKLKAMLTLGYDSANIDEDQPADEIMLRLALEKALYSRSTSVVQVLSSFAHMSLKDTQAEHFLKLTAKFYKLLTRMSKSQIAPKGYTQSIPSLKFQKLAEVTCKMLTAPLYDFVSQQNQQIPRKGNIAKIRRETKCIPDLIYQIEDYEKYLIQLSKLTKVNLLRHAKRSVARDFQIKDKSGEQQEEDPTPDNAAASDNEANKDAGGPNTPVESYADENASSESEHDADAGGPNTPVEADADETIRSSIPCGRPVQESEFDREEEEILARRKRAKTKQIGIDLVAGGRNKKTKRTAPKSDDVYLKLLVKLYRFLVRRTKSNFNAVILKRLFMSKTNRPPLSLRRLVNFMEAKENQIAVIVGTVTDDKRVYEVPAMKVAALRFTETARARIVNAGGECLTFDQLALCAPLGQNTVLLRGPKNAREAVKHFGPAPGVPHSHTKPYVRSKGRKFEKARGRRNSRGFKV</sequence>
<dbReference type="GO" id="GO:0006281">
    <property type="term" value="P:DNA repair"/>
    <property type="evidence" value="ECO:0007669"/>
    <property type="project" value="InterPro"/>
</dbReference>
<feature type="domain" description="FANCI helical" evidence="7">
    <location>
        <begin position="360"/>
        <end position="562"/>
    </location>
</feature>
<dbReference type="InterPro" id="IPR029312">
    <property type="entry name" value="FANCI_HD2"/>
</dbReference>
<dbReference type="FunFam" id="3.100.10.10:FF:000001">
    <property type="entry name" value="60S ribosomal protein L18"/>
    <property type="match status" value="1"/>
</dbReference>
<feature type="domain" description="FANCI helical" evidence="6">
    <location>
        <begin position="141"/>
        <end position="221"/>
    </location>
</feature>
<dbReference type="OrthoDB" id="195089at2759"/>
<dbReference type="PANTHER" id="PTHR21818:SF0">
    <property type="entry name" value="FANCONI ANEMIA GROUP I PROTEIN"/>
    <property type="match status" value="1"/>
</dbReference>
<feature type="region of interest" description="Disordered" evidence="4">
    <location>
        <begin position="1"/>
        <end position="24"/>
    </location>
</feature>
<feature type="region of interest" description="Disordered" evidence="4">
    <location>
        <begin position="574"/>
        <end position="596"/>
    </location>
</feature>
<feature type="compositionally biased region" description="Basic and acidic residues" evidence="4">
    <location>
        <begin position="579"/>
        <end position="589"/>
    </location>
</feature>
<evidence type="ECO:0000313" key="9">
    <source>
        <dbReference type="EMBL" id="CAD6203586.1"/>
    </source>
</evidence>
<evidence type="ECO:0008006" key="11">
    <source>
        <dbReference type="Google" id="ProtNLM"/>
    </source>
</evidence>
<dbReference type="InterPro" id="IPR021132">
    <property type="entry name" value="Ribosomal_eL18/eL18-A/B/_CS"/>
</dbReference>
<feature type="region of interest" description="Disordered" evidence="4">
    <location>
        <begin position="1343"/>
        <end position="1379"/>
    </location>
</feature>
<evidence type="ECO:0000259" key="7">
    <source>
        <dbReference type="Pfam" id="PF14680"/>
    </source>
</evidence>
<evidence type="ECO:0000256" key="3">
    <source>
        <dbReference type="ARBA" id="ARBA00023274"/>
    </source>
</evidence>
<evidence type="ECO:0000313" key="10">
    <source>
        <dbReference type="Proteomes" id="UP000604825"/>
    </source>
</evidence>
<dbReference type="InterPro" id="IPR029310">
    <property type="entry name" value="FANCI_HD1"/>
</dbReference>
<gene>
    <name evidence="9" type="ORF">NCGR_LOCUS1730</name>
</gene>
<keyword evidence="3" id="KW-0687">Ribonucleoprotein</keyword>
<dbReference type="InterPro" id="IPR021131">
    <property type="entry name" value="Ribosomal_uL15/eL18"/>
</dbReference>
<feature type="compositionally biased region" description="Basic residues" evidence="4">
    <location>
        <begin position="1369"/>
        <end position="1379"/>
    </location>
</feature>
<keyword evidence="10" id="KW-1185">Reference proteome</keyword>
<comment type="caution">
    <text evidence="9">The sequence shown here is derived from an EMBL/GenBank/DDBJ whole genome shotgun (WGS) entry which is preliminary data.</text>
</comment>
<dbReference type="GO" id="GO:0006412">
    <property type="term" value="P:translation"/>
    <property type="evidence" value="ECO:0007669"/>
    <property type="project" value="InterPro"/>
</dbReference>
<dbReference type="GO" id="GO:0005840">
    <property type="term" value="C:ribosome"/>
    <property type="evidence" value="ECO:0007669"/>
    <property type="project" value="UniProtKB-KW"/>
</dbReference>
<feature type="region of interest" description="Disordered" evidence="4">
    <location>
        <begin position="1089"/>
        <end position="1178"/>
    </location>
</feature>
<dbReference type="Pfam" id="PF17135">
    <property type="entry name" value="Ribosomal_L18"/>
    <property type="match status" value="1"/>
</dbReference>
<evidence type="ECO:0000259" key="6">
    <source>
        <dbReference type="Pfam" id="PF14679"/>
    </source>
</evidence>
<dbReference type="Gene3D" id="3.100.10.10">
    <property type="match status" value="1"/>
</dbReference>
<feature type="compositionally biased region" description="Low complexity" evidence="4">
    <location>
        <begin position="1"/>
        <end position="13"/>
    </location>
</feature>
<dbReference type="GO" id="GO:0003735">
    <property type="term" value="F:structural constituent of ribosome"/>
    <property type="evidence" value="ECO:0007669"/>
    <property type="project" value="InterPro"/>
</dbReference>
<dbReference type="InterPro" id="IPR036227">
    <property type="entry name" value="Ribosomal_uL15/eL18_sf"/>
</dbReference>
<feature type="domain" description="FANCI solenoid 4" evidence="5">
    <location>
        <begin position="864"/>
        <end position="1094"/>
    </location>
</feature>
<dbReference type="Pfam" id="PF14680">
    <property type="entry name" value="FANCI_HD2"/>
    <property type="match status" value="1"/>
</dbReference>
<evidence type="ECO:0000256" key="2">
    <source>
        <dbReference type="ARBA" id="ARBA00022980"/>
    </source>
</evidence>
<dbReference type="InterPro" id="IPR029314">
    <property type="entry name" value="FANCI_S4"/>
</dbReference>
<dbReference type="EMBL" id="CAJGYO010000001">
    <property type="protein sequence ID" value="CAD6203586.1"/>
    <property type="molecule type" value="Genomic_DNA"/>
</dbReference>
<organism evidence="9 10">
    <name type="scientific">Miscanthus lutarioriparius</name>
    <dbReference type="NCBI Taxonomy" id="422564"/>
    <lineage>
        <taxon>Eukaryota</taxon>
        <taxon>Viridiplantae</taxon>
        <taxon>Streptophyta</taxon>
        <taxon>Embryophyta</taxon>
        <taxon>Tracheophyta</taxon>
        <taxon>Spermatophyta</taxon>
        <taxon>Magnoliopsida</taxon>
        <taxon>Liliopsida</taxon>
        <taxon>Poales</taxon>
        <taxon>Poaceae</taxon>
        <taxon>PACMAD clade</taxon>
        <taxon>Panicoideae</taxon>
        <taxon>Andropogonodae</taxon>
        <taxon>Andropogoneae</taxon>
        <taxon>Saccharinae</taxon>
        <taxon>Miscanthus</taxon>
    </lineage>
</organism>
<feature type="domain" description="Large ribosomal subunit protein uL15/eL18" evidence="8">
    <location>
        <begin position="1194"/>
        <end position="1379"/>
    </location>
</feature>
<dbReference type="GO" id="GO:1990904">
    <property type="term" value="C:ribonucleoprotein complex"/>
    <property type="evidence" value="ECO:0007669"/>
    <property type="project" value="UniProtKB-KW"/>
</dbReference>
<name>A0A811M9I8_9POAL</name>
<dbReference type="Pfam" id="PF14678">
    <property type="entry name" value="FANCI_S4"/>
    <property type="match status" value="1"/>
</dbReference>
<keyword evidence="2" id="KW-0689">Ribosomal protein</keyword>
<evidence type="ECO:0000259" key="8">
    <source>
        <dbReference type="Pfam" id="PF17135"/>
    </source>
</evidence>
<dbReference type="GO" id="GO:0070182">
    <property type="term" value="F:DNA polymerase binding"/>
    <property type="evidence" value="ECO:0007669"/>
    <property type="project" value="TreeGrafter"/>
</dbReference>
<evidence type="ECO:0000256" key="4">
    <source>
        <dbReference type="SAM" id="MobiDB-lite"/>
    </source>
</evidence>
<feature type="compositionally biased region" description="Basic residues" evidence="4">
    <location>
        <begin position="1352"/>
        <end position="1362"/>
    </location>
</feature>
<evidence type="ECO:0000256" key="1">
    <source>
        <dbReference type="ARBA" id="ARBA00006815"/>
    </source>
</evidence>
<dbReference type="Pfam" id="PF14679">
    <property type="entry name" value="FANCI_HD1"/>
    <property type="match status" value="1"/>
</dbReference>
<dbReference type="SUPFAM" id="SSF52080">
    <property type="entry name" value="Ribosomal proteins L15p and L18e"/>
    <property type="match status" value="1"/>
</dbReference>
<comment type="similarity">
    <text evidence="1">Belongs to the eukaryotic ribosomal protein eL18 family.</text>
</comment>
<dbReference type="InterPro" id="IPR026171">
    <property type="entry name" value="FANCI"/>
</dbReference>
<evidence type="ECO:0000259" key="5">
    <source>
        <dbReference type="Pfam" id="PF14678"/>
    </source>
</evidence>
<dbReference type="PANTHER" id="PTHR21818">
    <property type="entry name" value="BC025462 PROTEIN"/>
    <property type="match status" value="1"/>
</dbReference>
<dbReference type="PROSITE" id="PS01106">
    <property type="entry name" value="RIBOSOMAL_L18E"/>
    <property type="match status" value="1"/>
</dbReference>
<protein>
    <recommendedName>
        <fullName evidence="11">Ribosomal protein L18e/L15P domain-containing protein</fullName>
    </recommendedName>
</protein>
<dbReference type="Proteomes" id="UP000604825">
    <property type="component" value="Unassembled WGS sequence"/>
</dbReference>
<accession>A0A811M9I8</accession>